<gene>
    <name evidence="3" type="ORF">APUU_31627S</name>
</gene>
<evidence type="ECO:0000313" key="4">
    <source>
        <dbReference type="Proteomes" id="UP000654913"/>
    </source>
</evidence>
<dbReference type="SUPFAM" id="SSF50249">
    <property type="entry name" value="Nucleic acid-binding proteins"/>
    <property type="match status" value="1"/>
</dbReference>
<reference evidence="3" key="1">
    <citation type="submission" date="2021-01" db="EMBL/GenBank/DDBJ databases">
        <authorList>
            <consortium name="Aspergillus puulaauensis MK2 genome sequencing consortium"/>
            <person name="Kazuki M."/>
            <person name="Futagami T."/>
        </authorList>
    </citation>
    <scope>NUCLEOTIDE SEQUENCE</scope>
    <source>
        <strain evidence="3">MK2</strain>
    </source>
</reference>
<evidence type="ECO:0000259" key="2">
    <source>
        <dbReference type="SMART" id="SM00955"/>
    </source>
</evidence>
<sequence>MPLILSRARTSGRTIDLGLASRLGRPVSAGARPRSTPWNKPVPSSPVTARRHASNDVKNAHADSSSLSQQSIADIRLKNEFEENRDIRLYLRKWQDITPNVLDPVRHIEMVNTSEHQAPWVGNMINFGSQETDATEDILRQTEEDMSEFLDIADAGEGMHDYLEPGDLVAFKTLDEVLRFNIYVRSVEKQQQFYTSKGKWRIANSKDIDFVVKGFATAADVAPLLRHFPDTIAELQPEMQSAIEGGVPREAGAHLLQMVGDFASQVHELYLANCTRFDSIHDIVADDEKQLQMSLDELACKTLEIEPDQLNDVIRYAVHQAARQFPFLIDKDRSTMFTNQYVIYPVPFSTVLEKVMTWYHEHQRLLVSTSSGSGDSIELRNNPVQRFVIKAQRLIRQSRKFRSPTTVGNVGPSSHRFLPGQDNNPASYREMPTEAFTGSDKLILRFLQLWCTPPRRMSSAALRSAGSHILRSTVMYSGVELNAGTAALLLQELGVFTPWENLNVLDQDLGLPGHGTHSNALWSEVQQECDKLEKHGLHDKMKKMRKDWGKLPVYCVDAVDAEEIDDGVSLERIPGSDDTFWIRVHVANPSAFIDANGTIMDYAASRMQTVYVPERTYPMLPKSLTQNHFSLAPGRPSLTFSAKMNLKGELLDTEVANGVVRNVIYLTHDKLRSAFGVNPSESMAPLTVGGQIADQAARTGLRDKLSPEDEDTFHTLRQIMLAFREQRRNSGAMELPQSLETRVSVSAGNVRMKPNDVQLEHAGYMLGDPIIKLCPQKKDPHEILDMTKHDLISTIMNLACWVSAKWCAERSIPTVYDGTYYHPEYTPVTKDNISEYGGQGYLQLAAPRGVSSSHPLPHTPLGLDAYAKTTSPLRRYTDLIAHYQIEAALRFEHKHGRRINAQTDTDTDTDNSSVLPFSRDAVEEYISQSRWKRNRIRSVDQASKQFWACMLLFRAFYFGECELPKTFECIVHRPFNQTLLAGGGAPFDNVHMGQITSLGVRCSITAPPEMTDVDILSVVEAKITGVNPARAIVTMEATRVVRPFRRVGDWA</sequence>
<feature type="domain" description="RNB" evidence="2">
    <location>
        <begin position="545"/>
        <end position="891"/>
    </location>
</feature>
<evidence type="ECO:0000256" key="1">
    <source>
        <dbReference type="SAM" id="MobiDB-lite"/>
    </source>
</evidence>
<dbReference type="GO" id="GO:0000175">
    <property type="term" value="F:3'-5'-RNA exonuclease activity"/>
    <property type="evidence" value="ECO:0007669"/>
    <property type="project" value="TreeGrafter"/>
</dbReference>
<feature type="region of interest" description="Disordered" evidence="1">
    <location>
        <begin position="26"/>
        <end position="68"/>
    </location>
</feature>
<dbReference type="Pfam" id="PF23216">
    <property type="entry name" value="WHD_CYT4"/>
    <property type="match status" value="1"/>
</dbReference>
<evidence type="ECO:0000313" key="3">
    <source>
        <dbReference type="EMBL" id="BCS23402.1"/>
    </source>
</evidence>
<dbReference type="Pfam" id="PF00773">
    <property type="entry name" value="RNB"/>
    <property type="match status" value="1"/>
</dbReference>
<dbReference type="AlphaFoldDB" id="A0A7R7XLI0"/>
<dbReference type="GO" id="GO:0000932">
    <property type="term" value="C:P-body"/>
    <property type="evidence" value="ECO:0007669"/>
    <property type="project" value="TreeGrafter"/>
</dbReference>
<dbReference type="GO" id="GO:0003723">
    <property type="term" value="F:RNA binding"/>
    <property type="evidence" value="ECO:0007669"/>
    <property type="project" value="InterPro"/>
</dbReference>
<dbReference type="InterPro" id="IPR012340">
    <property type="entry name" value="NA-bd_OB-fold"/>
</dbReference>
<dbReference type="KEGG" id="apuu:APUU_31627S"/>
<dbReference type="EMBL" id="AP024445">
    <property type="protein sequence ID" value="BCS23402.1"/>
    <property type="molecule type" value="Genomic_DNA"/>
</dbReference>
<dbReference type="GO" id="GO:0006402">
    <property type="term" value="P:mRNA catabolic process"/>
    <property type="evidence" value="ECO:0007669"/>
    <property type="project" value="TreeGrafter"/>
</dbReference>
<dbReference type="Pfam" id="PF23214">
    <property type="entry name" value="SH3_CYT4"/>
    <property type="match status" value="1"/>
</dbReference>
<organism evidence="3 4">
    <name type="scientific">Aspergillus puulaauensis</name>
    <dbReference type="NCBI Taxonomy" id="1220207"/>
    <lineage>
        <taxon>Eukaryota</taxon>
        <taxon>Fungi</taxon>
        <taxon>Dikarya</taxon>
        <taxon>Ascomycota</taxon>
        <taxon>Pezizomycotina</taxon>
        <taxon>Eurotiomycetes</taxon>
        <taxon>Eurotiomycetidae</taxon>
        <taxon>Eurotiales</taxon>
        <taxon>Aspergillaceae</taxon>
        <taxon>Aspergillus</taxon>
    </lineage>
</organism>
<accession>A0A7R7XLI0</accession>
<dbReference type="SMART" id="SM00955">
    <property type="entry name" value="RNB"/>
    <property type="match status" value="1"/>
</dbReference>
<dbReference type="PANTHER" id="PTHR23355:SF65">
    <property type="entry name" value="EXORIBONUCLEASE CYT-4, PUTATIVE (AFU_ORTHOLOGUE AFUA_7G01550)-RELATED"/>
    <property type="match status" value="1"/>
</dbReference>
<reference evidence="3" key="2">
    <citation type="submission" date="2021-02" db="EMBL/GenBank/DDBJ databases">
        <title>Aspergillus puulaauensis MK2 genome sequence.</title>
        <authorList>
            <person name="Futagami T."/>
            <person name="Mori K."/>
            <person name="Kadooka C."/>
            <person name="Tanaka T."/>
        </authorList>
    </citation>
    <scope>NUCLEOTIDE SEQUENCE</scope>
    <source>
        <strain evidence="3">MK2</strain>
    </source>
</reference>
<feature type="region of interest" description="Disordered" evidence="1">
    <location>
        <begin position="403"/>
        <end position="423"/>
    </location>
</feature>
<dbReference type="Proteomes" id="UP000654913">
    <property type="component" value="Chromosome 3"/>
</dbReference>
<dbReference type="RefSeq" id="XP_041555596.1">
    <property type="nucleotide sequence ID" value="XM_041702853.1"/>
</dbReference>
<dbReference type="InterPro" id="IPR050180">
    <property type="entry name" value="RNR_Ribonuclease"/>
</dbReference>
<dbReference type="InterPro" id="IPR056624">
    <property type="entry name" value="WH_CYT4"/>
</dbReference>
<protein>
    <recommendedName>
        <fullName evidence="2">RNB domain-containing protein</fullName>
    </recommendedName>
</protein>
<dbReference type="InterPro" id="IPR001900">
    <property type="entry name" value="RNase_II/R"/>
</dbReference>
<dbReference type="InterPro" id="IPR056625">
    <property type="entry name" value="SH3_CYT4"/>
</dbReference>
<dbReference type="PANTHER" id="PTHR23355">
    <property type="entry name" value="RIBONUCLEASE"/>
    <property type="match status" value="1"/>
</dbReference>
<proteinExistence type="predicted"/>
<dbReference type="GeneID" id="64973407"/>
<dbReference type="OrthoDB" id="2285229at2759"/>
<keyword evidence="4" id="KW-1185">Reference proteome</keyword>
<feature type="compositionally biased region" description="Polar residues" evidence="1">
    <location>
        <begin position="403"/>
        <end position="412"/>
    </location>
</feature>
<name>A0A7R7XLI0_9EURO</name>